<dbReference type="SUPFAM" id="SSF74650">
    <property type="entry name" value="Galactose mutarotase-like"/>
    <property type="match status" value="1"/>
</dbReference>
<dbReference type="PANTHER" id="PTHR11122:SF13">
    <property type="entry name" value="GLUCOSE-6-PHOSPHATE 1-EPIMERASE"/>
    <property type="match status" value="1"/>
</dbReference>
<dbReference type="PANTHER" id="PTHR11122">
    <property type="entry name" value="APOSPORY-ASSOCIATED PROTEIN C-RELATED"/>
    <property type="match status" value="1"/>
</dbReference>
<dbReference type="Proteomes" id="UP000483293">
    <property type="component" value="Unassembled WGS sequence"/>
</dbReference>
<keyword evidence="7" id="KW-1185">Reference proteome</keyword>
<dbReference type="InterPro" id="IPR014718">
    <property type="entry name" value="GH-type_carb-bd"/>
</dbReference>
<feature type="active site" evidence="5">
    <location>
        <position position="263"/>
    </location>
</feature>
<keyword evidence="3 4" id="KW-0413">Isomerase</keyword>
<evidence type="ECO:0000256" key="1">
    <source>
        <dbReference type="ARBA" id="ARBA00001096"/>
    </source>
</evidence>
<dbReference type="EMBL" id="WHZV01000001">
    <property type="protein sequence ID" value="NEG54800.1"/>
    <property type="molecule type" value="Genomic_DNA"/>
</dbReference>
<dbReference type="CDD" id="cd09020">
    <property type="entry name" value="D-hex-6-P-epi_like"/>
    <property type="match status" value="1"/>
</dbReference>
<dbReference type="GO" id="GO:0047938">
    <property type="term" value="F:glucose-6-phosphate 1-epimerase activity"/>
    <property type="evidence" value="ECO:0007669"/>
    <property type="project" value="UniProtKB-UniRule"/>
</dbReference>
<evidence type="ECO:0000256" key="4">
    <source>
        <dbReference type="PIRNR" id="PIRNR016020"/>
    </source>
</evidence>
<evidence type="ECO:0000256" key="5">
    <source>
        <dbReference type="PIRSR" id="PIRSR016020-1"/>
    </source>
</evidence>
<dbReference type="InterPro" id="IPR011013">
    <property type="entry name" value="Gal_mutarotase_sf_dom"/>
</dbReference>
<name>A0A6L9SQK4_9BIFI</name>
<dbReference type="Gene3D" id="2.70.98.10">
    <property type="match status" value="1"/>
</dbReference>
<dbReference type="GO" id="GO:0030246">
    <property type="term" value="F:carbohydrate binding"/>
    <property type="evidence" value="ECO:0007669"/>
    <property type="project" value="UniProtKB-UniRule"/>
</dbReference>
<proteinExistence type="inferred from homology"/>
<protein>
    <recommendedName>
        <fullName evidence="4">Putative glucose-6-phosphate 1-epimerase</fullName>
        <ecNumber evidence="4">5.1.3.15</ecNumber>
    </recommendedName>
</protein>
<dbReference type="InterPro" id="IPR008183">
    <property type="entry name" value="Aldose_1/G6P_1-epimerase"/>
</dbReference>
<feature type="active site" evidence="5">
    <location>
        <position position="159"/>
    </location>
</feature>
<comment type="caution">
    <text evidence="6">The sequence shown here is derived from an EMBL/GenBank/DDBJ whole genome shotgun (WGS) entry which is preliminary data.</text>
</comment>
<comment type="catalytic activity">
    <reaction evidence="1">
        <text>alpha-D-glucose 6-phosphate = beta-D-glucose 6-phosphate</text>
        <dbReference type="Rhea" id="RHEA:16249"/>
        <dbReference type="ChEBI" id="CHEBI:58225"/>
        <dbReference type="ChEBI" id="CHEBI:58247"/>
        <dbReference type="EC" id="5.1.3.15"/>
    </reaction>
</comment>
<sequence length="290" mass="31232">MGSSASFAIRDLVNGDGSVSVSDYGAHVLRWAPQGQPDVVWRPKTVYLKEGKAIRGGIPVIFPWFNSGFDPDSPAAKTPKHGFARSSFWHPDDGSLTDRHARYTLDSGEIDDATLAQFVGNDAPRFHAAYEVTAGRELTVELTVTNDGDRPFSYEAALHTYLKVGDVTRARVEGLDGSEYLDTTRDGFPVCVQSGPVAFDGGMVDRIYLANGTLELHDDMLGRTVAVSSRGATATVVWNPVETAGNAIGDLDEGEWRGFVCVEAAANRERMITLAPGESHTLGQTLAVKA</sequence>
<evidence type="ECO:0000256" key="2">
    <source>
        <dbReference type="ARBA" id="ARBA00005866"/>
    </source>
</evidence>
<organism evidence="6 7">
    <name type="scientific">Bifidobacterium platyrrhinorum</name>
    <dbReference type="NCBI Taxonomy" id="2661628"/>
    <lineage>
        <taxon>Bacteria</taxon>
        <taxon>Bacillati</taxon>
        <taxon>Actinomycetota</taxon>
        <taxon>Actinomycetes</taxon>
        <taxon>Bifidobacteriales</taxon>
        <taxon>Bifidobacteriaceae</taxon>
        <taxon>Bifidobacterium</taxon>
    </lineage>
</organism>
<dbReference type="InterPro" id="IPR025532">
    <property type="entry name" value="G6P_1-epimerase"/>
</dbReference>
<dbReference type="PIRSF" id="PIRSF016020">
    <property type="entry name" value="PHexose_mutarotase"/>
    <property type="match status" value="1"/>
</dbReference>
<dbReference type="RefSeq" id="WP_163196465.1">
    <property type="nucleotide sequence ID" value="NZ_WHZV01000001.1"/>
</dbReference>
<dbReference type="Pfam" id="PF01263">
    <property type="entry name" value="Aldose_epim"/>
    <property type="match status" value="1"/>
</dbReference>
<evidence type="ECO:0000313" key="6">
    <source>
        <dbReference type="EMBL" id="NEG54800.1"/>
    </source>
</evidence>
<evidence type="ECO:0000313" key="7">
    <source>
        <dbReference type="Proteomes" id="UP000483293"/>
    </source>
</evidence>
<accession>A0A6L9SQK4</accession>
<comment type="similarity">
    <text evidence="2 4">Belongs to the glucose-6-phosphate 1-epimerase family.</text>
</comment>
<reference evidence="6 7" key="1">
    <citation type="submission" date="2019-10" db="EMBL/GenBank/DDBJ databases">
        <title>Bifidobacterium from non-human primates.</title>
        <authorList>
            <person name="Modesto M."/>
        </authorList>
    </citation>
    <scope>NUCLEOTIDE SEQUENCE [LARGE SCALE GENOMIC DNA]</scope>
    <source>
        <strain evidence="6 7">SMA15</strain>
    </source>
</reference>
<dbReference type="GO" id="GO:0005975">
    <property type="term" value="P:carbohydrate metabolic process"/>
    <property type="evidence" value="ECO:0007669"/>
    <property type="project" value="InterPro"/>
</dbReference>
<gene>
    <name evidence="6" type="ORF">GFD21_03215</name>
</gene>
<evidence type="ECO:0000256" key="3">
    <source>
        <dbReference type="ARBA" id="ARBA00023235"/>
    </source>
</evidence>
<dbReference type="AlphaFoldDB" id="A0A6L9SQK4"/>
<dbReference type="EC" id="5.1.3.15" evidence="4"/>